<feature type="domain" description="Alpha-L-fucosidase C-terminal" evidence="12">
    <location>
        <begin position="377"/>
        <end position="460"/>
    </location>
</feature>
<feature type="domain" description="Glycoside hydrolase family 29 N-terminal" evidence="11">
    <location>
        <begin position="16"/>
        <end position="366"/>
    </location>
</feature>
<comment type="function">
    <text evidence="1">Alpha-L-fucosidase is responsible for hydrolyzing the alpha-1,6-linked fucose joined to the reducing-end N-acetylglucosamine of the carbohydrate moieties of glycoproteins.</text>
</comment>
<evidence type="ECO:0000256" key="4">
    <source>
        <dbReference type="ARBA" id="ARBA00022729"/>
    </source>
</evidence>
<dbReference type="GO" id="GO:0005764">
    <property type="term" value="C:lysosome"/>
    <property type="evidence" value="ECO:0007669"/>
    <property type="project" value="TreeGrafter"/>
</dbReference>
<evidence type="ECO:0000256" key="7">
    <source>
        <dbReference type="ARBA" id="ARBA00023295"/>
    </source>
</evidence>
<keyword evidence="4 10" id="KW-0732">Signal</keyword>
<dbReference type="InterPro" id="IPR057739">
    <property type="entry name" value="Glyco_hydro_29_N"/>
</dbReference>
<evidence type="ECO:0000259" key="11">
    <source>
        <dbReference type="Pfam" id="PF01120"/>
    </source>
</evidence>
<keyword evidence="6" id="KW-0325">Glycoprotein</keyword>
<evidence type="ECO:0000256" key="9">
    <source>
        <dbReference type="ARBA" id="ARBA00081661"/>
    </source>
</evidence>
<dbReference type="SMART" id="SM00812">
    <property type="entry name" value="Alpha_L_fucos"/>
    <property type="match status" value="1"/>
</dbReference>
<dbReference type="PANTHER" id="PTHR10030:SF37">
    <property type="entry name" value="ALPHA-L-FUCOSIDASE-RELATED"/>
    <property type="match status" value="1"/>
</dbReference>
<comment type="caution">
    <text evidence="13">The sequence shown here is derived from an EMBL/GenBank/DDBJ whole genome shotgun (WGS) entry which is preliminary data.</text>
</comment>
<evidence type="ECO:0000256" key="6">
    <source>
        <dbReference type="ARBA" id="ARBA00023180"/>
    </source>
</evidence>
<organism evidence="13 14">
    <name type="scientific">Aquatica leii</name>
    <dbReference type="NCBI Taxonomy" id="1421715"/>
    <lineage>
        <taxon>Eukaryota</taxon>
        <taxon>Metazoa</taxon>
        <taxon>Ecdysozoa</taxon>
        <taxon>Arthropoda</taxon>
        <taxon>Hexapoda</taxon>
        <taxon>Insecta</taxon>
        <taxon>Pterygota</taxon>
        <taxon>Neoptera</taxon>
        <taxon>Endopterygota</taxon>
        <taxon>Coleoptera</taxon>
        <taxon>Polyphaga</taxon>
        <taxon>Elateriformia</taxon>
        <taxon>Elateroidea</taxon>
        <taxon>Lampyridae</taxon>
        <taxon>Luciolinae</taxon>
        <taxon>Aquatica</taxon>
    </lineage>
</organism>
<dbReference type="InterPro" id="IPR017853">
    <property type="entry name" value="GH"/>
</dbReference>
<evidence type="ECO:0000256" key="10">
    <source>
        <dbReference type="PIRNR" id="PIRNR001092"/>
    </source>
</evidence>
<dbReference type="Proteomes" id="UP001353858">
    <property type="component" value="Unassembled WGS sequence"/>
</dbReference>
<evidence type="ECO:0000256" key="8">
    <source>
        <dbReference type="ARBA" id="ARBA00074133"/>
    </source>
</evidence>
<proteinExistence type="inferred from homology"/>
<keyword evidence="14" id="KW-1185">Reference proteome</keyword>
<dbReference type="Gene3D" id="2.60.40.1180">
    <property type="entry name" value="Golgi alpha-mannosidase II"/>
    <property type="match status" value="1"/>
</dbReference>
<dbReference type="InterPro" id="IPR031919">
    <property type="entry name" value="Fucosidase_C"/>
</dbReference>
<gene>
    <name evidence="13" type="ORF">RN001_004855</name>
</gene>
<evidence type="ECO:0000313" key="14">
    <source>
        <dbReference type="Proteomes" id="UP001353858"/>
    </source>
</evidence>
<dbReference type="InterPro" id="IPR016286">
    <property type="entry name" value="FUC_metazoa-typ"/>
</dbReference>
<dbReference type="AlphaFoldDB" id="A0AAN7SA99"/>
<feature type="signal peptide" evidence="10">
    <location>
        <begin position="1"/>
        <end position="17"/>
    </location>
</feature>
<reference evidence="14" key="1">
    <citation type="submission" date="2023-01" db="EMBL/GenBank/DDBJ databases">
        <title>Key to firefly adult light organ development and bioluminescence: homeobox transcription factors regulate luciferase expression and transportation to peroxisome.</title>
        <authorList>
            <person name="Fu X."/>
        </authorList>
    </citation>
    <scope>NUCLEOTIDE SEQUENCE [LARGE SCALE GENOMIC DNA]</scope>
</reference>
<evidence type="ECO:0000313" key="13">
    <source>
        <dbReference type="EMBL" id="KAK4881536.1"/>
    </source>
</evidence>
<evidence type="ECO:0000256" key="1">
    <source>
        <dbReference type="ARBA" id="ARBA00004071"/>
    </source>
</evidence>
<dbReference type="InterPro" id="IPR013780">
    <property type="entry name" value="Glyco_hydro_b"/>
</dbReference>
<dbReference type="FunFam" id="3.20.20.80:FF:000027">
    <property type="entry name" value="Alpha-L-fucosidase"/>
    <property type="match status" value="1"/>
</dbReference>
<dbReference type="SUPFAM" id="SSF51445">
    <property type="entry name" value="(Trans)glycosidases"/>
    <property type="match status" value="1"/>
</dbReference>
<comment type="similarity">
    <text evidence="2 10">Belongs to the glycosyl hydrolase 29 family.</text>
</comment>
<dbReference type="EC" id="3.2.1.51" evidence="3"/>
<dbReference type="Pfam" id="PF16757">
    <property type="entry name" value="Fucosidase_C"/>
    <property type="match status" value="1"/>
</dbReference>
<dbReference type="PIRSF" id="PIRSF001092">
    <property type="entry name" value="Alpha-L-fucosidase"/>
    <property type="match status" value="1"/>
</dbReference>
<dbReference type="PANTHER" id="PTHR10030">
    <property type="entry name" value="ALPHA-L-FUCOSIDASE"/>
    <property type="match status" value="1"/>
</dbReference>
<keyword evidence="5 10" id="KW-0378">Hydrolase</keyword>
<evidence type="ECO:0000256" key="5">
    <source>
        <dbReference type="ARBA" id="ARBA00022801"/>
    </source>
</evidence>
<dbReference type="PRINTS" id="PR00741">
    <property type="entry name" value="GLHYDRLASE29"/>
</dbReference>
<evidence type="ECO:0000259" key="12">
    <source>
        <dbReference type="Pfam" id="PF16757"/>
    </source>
</evidence>
<dbReference type="InterPro" id="IPR000933">
    <property type="entry name" value="Glyco_hydro_29"/>
</dbReference>
<evidence type="ECO:0000256" key="2">
    <source>
        <dbReference type="ARBA" id="ARBA00007951"/>
    </source>
</evidence>
<dbReference type="Pfam" id="PF01120">
    <property type="entry name" value="Alpha_L_fucos"/>
    <property type="match status" value="1"/>
</dbReference>
<dbReference type="EMBL" id="JARPUR010000002">
    <property type="protein sequence ID" value="KAK4881536.1"/>
    <property type="molecule type" value="Genomic_DNA"/>
</dbReference>
<protein>
    <recommendedName>
        <fullName evidence="8">Putative alpha-L-fucosidase</fullName>
        <ecNumber evidence="3">3.2.1.51</ecNumber>
    </recommendedName>
    <alternativeName>
        <fullName evidence="9">Alpha-L-fucoside fucohydrolase</fullName>
    </alternativeName>
</protein>
<accession>A0AAN7SA99</accession>
<dbReference type="GO" id="GO:0006004">
    <property type="term" value="P:fucose metabolic process"/>
    <property type="evidence" value="ECO:0007669"/>
    <property type="project" value="InterPro"/>
</dbReference>
<dbReference type="Gene3D" id="3.20.20.80">
    <property type="entry name" value="Glycosidases"/>
    <property type="match status" value="1"/>
</dbReference>
<dbReference type="GO" id="GO:0004560">
    <property type="term" value="F:alpha-L-fucosidase activity"/>
    <property type="evidence" value="ECO:0007669"/>
    <property type="project" value="UniProtKB-EC"/>
</dbReference>
<feature type="chain" id="PRO_5042675297" description="Putative alpha-L-fucosidase" evidence="10">
    <location>
        <begin position="18"/>
        <end position="464"/>
    </location>
</feature>
<evidence type="ECO:0000256" key="3">
    <source>
        <dbReference type="ARBA" id="ARBA00012662"/>
    </source>
</evidence>
<sequence>MKKIVFLFLFLISVIAARYEPTWESIDSRPLPSWYDEAKIGIFLHWGVYSVPSLIEWFWKQWTDKNPVAVEFMKKNYPPNFTYQEFAKEFTADFFHPYDWANLFKLSGAKYVVLTSKHHEGYTLWPSKHSFSWNSVDVGPRRDLVGDLANAIRYTTDLKFGLYYSLYEWYNPLYLADQANNFQTNVFVENKVYPELLDIVNSYQPEIVWSDGEWEASDTYWKSKEFLAWLYNESPVKDTVVTNDRWGNGSVICQHGGFFTCTDKYNPGLKQNYLKNRYKNSLFLGVLQSHKWENAMTIDRESWSYRRNIKIENIFSIHELLVTLAQTVSCGGNLLMNVGPTKEGTIIPIFRERLLQMGEWLNINGEAIYSSQPWIYQNDTIGNTWYTAKSNTVYAIVLEWPENNVYKSKKMFDLFQTHDVSVYLLGNDQKLQVSLGDTVVEIVFPDKATVISQWVWVVKVLYSS</sequence>
<keyword evidence="7 10" id="KW-0326">Glycosidase</keyword>
<dbReference type="GO" id="GO:0016139">
    <property type="term" value="P:glycoside catabolic process"/>
    <property type="evidence" value="ECO:0007669"/>
    <property type="project" value="TreeGrafter"/>
</dbReference>
<name>A0AAN7SA99_9COLE</name>